<organism evidence="1 2">
    <name type="scientific">Litorilinea aerophila</name>
    <dbReference type="NCBI Taxonomy" id="1204385"/>
    <lineage>
        <taxon>Bacteria</taxon>
        <taxon>Bacillati</taxon>
        <taxon>Chloroflexota</taxon>
        <taxon>Caldilineae</taxon>
        <taxon>Caldilineales</taxon>
        <taxon>Caldilineaceae</taxon>
        <taxon>Litorilinea</taxon>
    </lineage>
</organism>
<comment type="caution">
    <text evidence="1">The sequence shown here is derived from an EMBL/GenBank/DDBJ whole genome shotgun (WGS) entry which is preliminary data.</text>
</comment>
<proteinExistence type="predicted"/>
<gene>
    <name evidence="1" type="ORF">FKZ61_17035</name>
</gene>
<dbReference type="InParanoid" id="A0A540VCE5"/>
<dbReference type="SUPFAM" id="SSF50998">
    <property type="entry name" value="Quinoprotein alcohol dehydrogenase-like"/>
    <property type="match status" value="1"/>
</dbReference>
<dbReference type="Gene3D" id="2.130.10.10">
    <property type="entry name" value="YVTN repeat-like/Quinoprotein amine dehydrogenase"/>
    <property type="match status" value="2"/>
</dbReference>
<keyword evidence="2" id="KW-1185">Reference proteome</keyword>
<accession>A0A540VCE5</accession>
<protein>
    <submittedName>
        <fullName evidence="1">PQQ-like beta-propeller repeat protein</fullName>
    </submittedName>
</protein>
<dbReference type="InterPro" id="IPR011047">
    <property type="entry name" value="Quinoprotein_ADH-like_sf"/>
</dbReference>
<dbReference type="Proteomes" id="UP000317371">
    <property type="component" value="Unassembled WGS sequence"/>
</dbReference>
<evidence type="ECO:0000313" key="2">
    <source>
        <dbReference type="Proteomes" id="UP000317371"/>
    </source>
</evidence>
<dbReference type="RefSeq" id="WP_141611353.1">
    <property type="nucleotide sequence ID" value="NZ_VIGC02000024.1"/>
</dbReference>
<reference evidence="1 2" key="1">
    <citation type="submission" date="2019-06" db="EMBL/GenBank/DDBJ databases">
        <title>Genome sequence of Litorilinea aerophila BAA-2444.</title>
        <authorList>
            <person name="Maclea K.S."/>
            <person name="Maurais E.G."/>
            <person name="Iannazzi L.C."/>
        </authorList>
    </citation>
    <scope>NUCLEOTIDE SEQUENCE [LARGE SCALE GENOMIC DNA]</scope>
    <source>
        <strain evidence="1 2">ATCC BAA-2444</strain>
    </source>
</reference>
<dbReference type="OrthoDB" id="106070at2"/>
<sequence>MGIYYDLGRPVVGGWMGGPWLSHDPVRGLDLIWGGEFGQEGAVLFAVDADSGALVEQHPIGAREFSLVVDPADGRVWIQTYHGLNQPGNLLLSWHPETRRVISHGFPPLSGERFVGAILGEEGRVYIGTHPHGHLVSFDPVTESWQDHGCQAPEPIVPGQQIWCRPQGVSQEGAIVCTIVRTRPGQHIAFHPATGQRQVLEELPSLVPTSTGVHREIQANLYRRAYTVDGVTRTFQYEPSVATDIVGLNKGPDGCIYGSTIISMHLFRFDPNSRRLEDLGRVGFGNGEIYDVIAHGNRLYMGSYTGAYWAVYDPTRPWNPRPEVQGQAPDANPRLIGQLGQQMNRPFEYAVGPDDRIYIACRADYGVTGGGLGRYDPATDALHVFRDEAQSVQSVAADDRFVYGGTSISGGRGCIDPTTQGKLFLFDPAAERRVFECIPISEAIAVTSLAVSPATGLVYGSTDTGHLFAFDREERQVVRHWQLRSRGTPLMGVPETYGIIHLTAGSDGDIYGVTQRDLFKLDVSTDRIVYLDPPPIPDLYQIVEGRPGVFYVGARGHLLEYHLKDTPHYR</sequence>
<evidence type="ECO:0000313" key="1">
    <source>
        <dbReference type="EMBL" id="TQE94435.1"/>
    </source>
</evidence>
<dbReference type="AlphaFoldDB" id="A0A540VCE5"/>
<dbReference type="InterPro" id="IPR015943">
    <property type="entry name" value="WD40/YVTN_repeat-like_dom_sf"/>
</dbReference>
<dbReference type="EMBL" id="VIGC01000024">
    <property type="protein sequence ID" value="TQE94435.1"/>
    <property type="molecule type" value="Genomic_DNA"/>
</dbReference>
<name>A0A540VCE5_9CHLR</name>